<dbReference type="HOGENOM" id="CLU_3023606_0_0_11"/>
<proteinExistence type="predicted"/>
<evidence type="ECO:0000313" key="2">
    <source>
        <dbReference type="Proteomes" id="UP000000851"/>
    </source>
</evidence>
<keyword evidence="2" id="KW-1185">Reference proteome</keyword>
<dbReference type="EMBL" id="CP001700">
    <property type="protein sequence ID" value="ACU70465.1"/>
    <property type="molecule type" value="Genomic_DNA"/>
</dbReference>
<sequence length="55" mass="5697">MRAGDQAFGRSAAADGASFAMSAPIARLGFRQRIEAAANHQASEHHAAADSEASR</sequence>
<dbReference type="InParanoid" id="C7QA67"/>
<dbReference type="KEGG" id="cai:Caci_1544"/>
<evidence type="ECO:0000313" key="1">
    <source>
        <dbReference type="EMBL" id="ACU70465.1"/>
    </source>
</evidence>
<accession>C7QA67</accession>
<gene>
    <name evidence="1" type="ordered locus">Caci_1544</name>
</gene>
<dbReference type="STRING" id="479433.Caci_1544"/>
<organism evidence="1 2">
    <name type="scientific">Catenulispora acidiphila (strain DSM 44928 / JCM 14897 / NBRC 102108 / NRRL B-24433 / ID139908)</name>
    <dbReference type="NCBI Taxonomy" id="479433"/>
    <lineage>
        <taxon>Bacteria</taxon>
        <taxon>Bacillati</taxon>
        <taxon>Actinomycetota</taxon>
        <taxon>Actinomycetes</taxon>
        <taxon>Catenulisporales</taxon>
        <taxon>Catenulisporaceae</taxon>
        <taxon>Catenulispora</taxon>
    </lineage>
</organism>
<name>C7QA67_CATAD</name>
<dbReference type="Proteomes" id="UP000000851">
    <property type="component" value="Chromosome"/>
</dbReference>
<protein>
    <submittedName>
        <fullName evidence="1">Uncharacterized protein</fullName>
    </submittedName>
</protein>
<reference evidence="1 2" key="1">
    <citation type="journal article" date="2009" name="Stand. Genomic Sci.">
        <title>Complete genome sequence of Catenulispora acidiphila type strain (ID 139908).</title>
        <authorList>
            <person name="Copeland A."/>
            <person name="Lapidus A."/>
            <person name="Glavina Del Rio T."/>
            <person name="Nolan M."/>
            <person name="Lucas S."/>
            <person name="Chen F."/>
            <person name="Tice H."/>
            <person name="Cheng J.F."/>
            <person name="Bruce D."/>
            <person name="Goodwin L."/>
            <person name="Pitluck S."/>
            <person name="Mikhailova N."/>
            <person name="Pati A."/>
            <person name="Ivanova N."/>
            <person name="Mavromatis K."/>
            <person name="Chen A."/>
            <person name="Palaniappan K."/>
            <person name="Chain P."/>
            <person name="Land M."/>
            <person name="Hauser L."/>
            <person name="Chang Y.J."/>
            <person name="Jeffries C.D."/>
            <person name="Chertkov O."/>
            <person name="Brettin T."/>
            <person name="Detter J.C."/>
            <person name="Han C."/>
            <person name="Ali Z."/>
            <person name="Tindall B.J."/>
            <person name="Goker M."/>
            <person name="Bristow J."/>
            <person name="Eisen J.A."/>
            <person name="Markowitz V."/>
            <person name="Hugenholtz P."/>
            <person name="Kyrpides N.C."/>
            <person name="Klenk H.P."/>
        </authorList>
    </citation>
    <scope>NUCLEOTIDE SEQUENCE [LARGE SCALE GENOMIC DNA]</scope>
    <source>
        <strain evidence="2">DSM 44928 / JCM 14897 / NBRC 102108 / NRRL B-24433 / ID139908</strain>
    </source>
</reference>
<dbReference type="AlphaFoldDB" id="C7QA67"/>